<keyword evidence="5 9" id="KW-0560">Oxidoreductase</keyword>
<feature type="binding site" evidence="9">
    <location>
        <position position="11"/>
    </location>
    <ligand>
        <name>NADPH</name>
        <dbReference type="ChEBI" id="CHEBI:57783"/>
    </ligand>
</feature>
<gene>
    <name evidence="9" type="primary">dxr</name>
    <name evidence="13" type="ORF">BN1224_DC9_BM_00160</name>
</gene>
<comment type="cofactor">
    <cofactor evidence="9">
        <name>Mg(2+)</name>
        <dbReference type="ChEBI" id="CHEBI:18420"/>
    </cofactor>
    <cofactor evidence="9">
        <name>Mn(2+)</name>
        <dbReference type="ChEBI" id="CHEBI:29035"/>
    </cofactor>
</comment>
<dbReference type="Pfam" id="PF08436">
    <property type="entry name" value="DXP_redisom_C"/>
    <property type="match status" value="1"/>
</dbReference>
<comment type="pathway">
    <text evidence="1 9">Isoprenoid biosynthesis; isopentenyl diphosphate biosynthesis via DXP pathway; isopentenyl diphosphate from 1-deoxy-D-xylulose 5-phosphate: step 1/6.</text>
</comment>
<dbReference type="PIRSF" id="PIRSF006205">
    <property type="entry name" value="Dxp_reductismrs"/>
    <property type="match status" value="1"/>
</dbReference>
<accession>A0A0F7WQG9</accession>
<feature type="domain" description="1-deoxy-D-xylulose 5-phosphate reductoisomerase N-terminal" evidence="10">
    <location>
        <begin position="4"/>
        <end position="129"/>
    </location>
</feature>
<dbReference type="GO" id="GO:0030145">
    <property type="term" value="F:manganese ion binding"/>
    <property type="evidence" value="ECO:0007669"/>
    <property type="project" value="TreeGrafter"/>
</dbReference>
<feature type="binding site" evidence="9">
    <location>
        <position position="149"/>
    </location>
    <ligand>
        <name>1-deoxy-D-xylulose 5-phosphate</name>
        <dbReference type="ChEBI" id="CHEBI:57792"/>
    </ligand>
</feature>
<feature type="binding site" evidence="9">
    <location>
        <position position="218"/>
    </location>
    <ligand>
        <name>1-deoxy-D-xylulose 5-phosphate</name>
        <dbReference type="ChEBI" id="CHEBI:57792"/>
    </ligand>
</feature>
<sequence>MKHLAVLGSTGSIGRQTLEIVRRYPSEFKIISMASYGNNPRLFFQQLEEFAPLAAAVYNEEVYNEACQRFPHMQFFLGQEGLTQLCIMDTVTTVVAASSGIEALPAILESMKKGKALALANKEILVCAGELVSKTAKENGIKVLPIDSEHNALYQCLEGRTIEGIKKLILTASGGPLLNKSLEELSCVTKQDVLNHPIWNMGSKVTVDSSTLVNKGLEIIEAYWLFGLENVEILAVIHPQSLIHGMVEFLDGSVISIMNPPDMLFPIQYALTAPERFASPRDGMDFSKKQTLEFFPVDEERFPSIRLAQQVLEKQGSSGSFFNAANEVLVRRFLCEEISWCDILRKLTTLMECHKVYACHSLEDILEVDGEARALAQEI</sequence>
<evidence type="ECO:0000256" key="2">
    <source>
        <dbReference type="ARBA" id="ARBA00006825"/>
    </source>
</evidence>
<organism evidence="13">
    <name type="scientific">Chlamydia pneumoniae</name>
    <name type="common">Chlamydophila pneumoniae</name>
    <dbReference type="NCBI Taxonomy" id="83558"/>
    <lineage>
        <taxon>Bacteria</taxon>
        <taxon>Pseudomonadati</taxon>
        <taxon>Chlamydiota</taxon>
        <taxon>Chlamydiia</taxon>
        <taxon>Chlamydiales</taxon>
        <taxon>Chlamydiaceae</taxon>
        <taxon>Chlamydia/Chlamydophila group</taxon>
        <taxon>Chlamydia</taxon>
    </lineage>
</organism>
<dbReference type="InterPro" id="IPR036291">
    <property type="entry name" value="NAD(P)-bd_dom_sf"/>
</dbReference>
<dbReference type="GO" id="GO:0051484">
    <property type="term" value="P:isopentenyl diphosphate biosynthetic process, methylerythritol 4-phosphate pathway involved in terpenoid biosynthetic process"/>
    <property type="evidence" value="ECO:0007669"/>
    <property type="project" value="UniProtKB-ARBA"/>
</dbReference>
<proteinExistence type="inferred from homology"/>
<dbReference type="NCBIfam" id="TIGR00243">
    <property type="entry name" value="Dxr"/>
    <property type="match status" value="1"/>
</dbReference>
<dbReference type="PANTHER" id="PTHR30525">
    <property type="entry name" value="1-DEOXY-D-XYLULOSE 5-PHOSPHATE REDUCTOISOMERASE"/>
    <property type="match status" value="1"/>
</dbReference>
<feature type="binding site" evidence="9">
    <location>
        <position position="148"/>
    </location>
    <ligand>
        <name>1-deoxy-D-xylulose 5-phosphate</name>
        <dbReference type="ChEBI" id="CHEBI:57792"/>
    </ligand>
</feature>
<dbReference type="Gene3D" id="1.10.1740.10">
    <property type="match status" value="1"/>
</dbReference>
<dbReference type="InterPro" id="IPR013512">
    <property type="entry name" value="DXP_reductoisomerase_N"/>
</dbReference>
<evidence type="ECO:0000256" key="4">
    <source>
        <dbReference type="ARBA" id="ARBA00022857"/>
    </source>
</evidence>
<dbReference type="EMBL" id="LN847044">
    <property type="protein sequence ID" value="CRI42455.1"/>
    <property type="molecule type" value="Genomic_DNA"/>
</dbReference>
<feature type="binding site" evidence="9">
    <location>
        <position position="10"/>
    </location>
    <ligand>
        <name>NADPH</name>
        <dbReference type="ChEBI" id="CHEBI:57783"/>
    </ligand>
</feature>
<dbReference type="SUPFAM" id="SSF55347">
    <property type="entry name" value="Glyceraldehyde-3-phosphate dehydrogenase-like, C-terminal domain"/>
    <property type="match status" value="1"/>
</dbReference>
<dbReference type="PANTHER" id="PTHR30525:SF0">
    <property type="entry name" value="1-DEOXY-D-XYLULOSE 5-PHOSPHATE REDUCTOISOMERASE, CHLOROPLASTIC"/>
    <property type="match status" value="1"/>
</dbReference>
<comment type="similarity">
    <text evidence="2 9">Belongs to the DXR family.</text>
</comment>
<evidence type="ECO:0000259" key="10">
    <source>
        <dbReference type="Pfam" id="PF02670"/>
    </source>
</evidence>
<evidence type="ECO:0000259" key="12">
    <source>
        <dbReference type="Pfam" id="PF13288"/>
    </source>
</evidence>
<keyword evidence="6 9" id="KW-0464">Manganese</keyword>
<comment type="caution">
    <text evidence="9">Lacks conserved residue(s) required for the propagation of feature annotation.</text>
</comment>
<evidence type="ECO:0000256" key="8">
    <source>
        <dbReference type="ARBA" id="ARBA00048543"/>
    </source>
</evidence>
<keyword evidence="4 9" id="KW-0521">NADP</keyword>
<feature type="binding site" evidence="9">
    <location>
        <position position="173"/>
    </location>
    <ligand>
        <name>1-deoxy-D-xylulose 5-phosphate</name>
        <dbReference type="ChEBI" id="CHEBI:57792"/>
    </ligand>
</feature>
<feature type="binding site" evidence="9">
    <location>
        <position position="13"/>
    </location>
    <ligand>
        <name>NADPH</name>
        <dbReference type="ChEBI" id="CHEBI:57783"/>
    </ligand>
</feature>
<feature type="domain" description="1-deoxy-D-xylulose 5-phosphate reductoisomerase C-terminal" evidence="11">
    <location>
        <begin position="143"/>
        <end position="226"/>
    </location>
</feature>
<dbReference type="EC" id="1.1.1.267" evidence="9"/>
<evidence type="ECO:0000256" key="1">
    <source>
        <dbReference type="ARBA" id="ARBA00005094"/>
    </source>
</evidence>
<feature type="binding site" evidence="9">
    <location>
        <position position="202"/>
    </location>
    <ligand>
        <name>NADPH</name>
        <dbReference type="ChEBI" id="CHEBI:57783"/>
    </ligand>
</feature>
<dbReference type="GO" id="GO:0070402">
    <property type="term" value="F:NADPH binding"/>
    <property type="evidence" value="ECO:0007669"/>
    <property type="project" value="InterPro"/>
</dbReference>
<keyword evidence="9" id="KW-0460">Magnesium</keyword>
<reference evidence="13" key="1">
    <citation type="submission" date="2015-05" db="EMBL/GenBank/DDBJ databases">
        <authorList>
            <person name="Rattei Thomas"/>
        </authorList>
    </citation>
    <scope>NUCLEOTIDE SEQUENCE</scope>
    <source>
        <strain evidence="13">DC9</strain>
    </source>
</reference>
<evidence type="ECO:0000256" key="7">
    <source>
        <dbReference type="ARBA" id="ARBA00023229"/>
    </source>
</evidence>
<dbReference type="UniPathway" id="UPA00056">
    <property type="reaction ID" value="UER00092"/>
</dbReference>
<feature type="binding site" evidence="9">
    <location>
        <position position="12"/>
    </location>
    <ligand>
        <name>NADPH</name>
        <dbReference type="ChEBI" id="CHEBI:57783"/>
    </ligand>
</feature>
<name>A0A0F7WQG9_CHLPN</name>
<dbReference type="InterPro" id="IPR036169">
    <property type="entry name" value="DXPR_C_sf"/>
</dbReference>
<dbReference type="GO" id="GO:0030604">
    <property type="term" value="F:1-deoxy-D-xylulose-5-phosphate reductoisomerase activity"/>
    <property type="evidence" value="ECO:0007669"/>
    <property type="project" value="UniProtKB-UniRule"/>
</dbReference>
<feature type="binding site" evidence="9">
    <location>
        <position position="147"/>
    </location>
    <ligand>
        <name>Mn(2+)</name>
        <dbReference type="ChEBI" id="CHEBI:29035"/>
    </ligand>
</feature>
<dbReference type="FunFam" id="3.40.50.720:FF:000045">
    <property type="entry name" value="1-deoxy-D-xylulose 5-phosphate reductoisomerase"/>
    <property type="match status" value="1"/>
</dbReference>
<evidence type="ECO:0000259" key="11">
    <source>
        <dbReference type="Pfam" id="PF08436"/>
    </source>
</evidence>
<evidence type="ECO:0000256" key="6">
    <source>
        <dbReference type="ARBA" id="ARBA00023211"/>
    </source>
</evidence>
<dbReference type="InterPro" id="IPR026877">
    <property type="entry name" value="DXPR_C"/>
</dbReference>
<feature type="domain" description="DXP reductoisomerase C-terminal" evidence="12">
    <location>
        <begin position="258"/>
        <end position="374"/>
    </location>
</feature>
<evidence type="ECO:0000256" key="5">
    <source>
        <dbReference type="ARBA" id="ARBA00023002"/>
    </source>
</evidence>
<dbReference type="InterPro" id="IPR003821">
    <property type="entry name" value="DXP_reductoisomerase"/>
</dbReference>
<comment type="function">
    <text evidence="9">Catalyzes the NADPH-dependent rearrangement and reduction of 1-deoxy-D-xylulose-5-phosphate (DXP) to 2-C-methyl-D-erythritol 4-phosphate (MEP).</text>
</comment>
<dbReference type="SUPFAM" id="SSF69055">
    <property type="entry name" value="1-deoxy-D-xylulose-5-phosphate reductoisomerase, C-terminal domain"/>
    <property type="match status" value="1"/>
</dbReference>
<keyword evidence="13" id="KW-0413">Isomerase</keyword>
<dbReference type="SUPFAM" id="SSF51735">
    <property type="entry name" value="NAD(P)-binding Rossmann-fold domains"/>
    <property type="match status" value="1"/>
</dbReference>
<protein>
    <recommendedName>
        <fullName evidence="9">1-deoxy-D-xylulose 5-phosphate reductoisomerase</fullName>
        <shortName evidence="9">DXP reductoisomerase</shortName>
        <ecNumber evidence="9">1.1.1.267</ecNumber>
    </recommendedName>
    <alternativeName>
        <fullName evidence="9">1-deoxyxylulose-5-phosphate reductoisomerase</fullName>
    </alternativeName>
    <alternativeName>
        <fullName evidence="9">2-C-methyl-D-erythritol 4-phosphate synthase</fullName>
    </alternativeName>
</protein>
<comment type="catalytic activity">
    <reaction evidence="8">
        <text>2-C-methyl-D-erythritol 4-phosphate + NADP(+) = 1-deoxy-D-xylulose 5-phosphate + NADPH + H(+)</text>
        <dbReference type="Rhea" id="RHEA:13717"/>
        <dbReference type="ChEBI" id="CHEBI:15378"/>
        <dbReference type="ChEBI" id="CHEBI:57783"/>
        <dbReference type="ChEBI" id="CHEBI:57792"/>
        <dbReference type="ChEBI" id="CHEBI:58262"/>
        <dbReference type="ChEBI" id="CHEBI:58349"/>
        <dbReference type="EC" id="1.1.1.267"/>
    </reaction>
    <physiologicalReaction direction="right-to-left" evidence="8">
        <dbReference type="Rhea" id="RHEA:13719"/>
    </physiologicalReaction>
</comment>
<feature type="binding site" evidence="9">
    <location>
        <position position="215"/>
    </location>
    <ligand>
        <name>1-deoxy-D-xylulose 5-phosphate</name>
        <dbReference type="ChEBI" id="CHEBI:57792"/>
    </ligand>
</feature>
<dbReference type="Pfam" id="PF02670">
    <property type="entry name" value="DXP_reductoisom"/>
    <property type="match status" value="1"/>
</dbReference>
<feature type="binding site" evidence="9">
    <location>
        <position position="209"/>
    </location>
    <ligand>
        <name>1-deoxy-D-xylulose 5-phosphate</name>
        <dbReference type="ChEBI" id="CHEBI:57792"/>
    </ligand>
</feature>
<feature type="binding site" evidence="9">
    <location>
        <position position="218"/>
    </location>
    <ligand>
        <name>Mn(2+)</name>
        <dbReference type="ChEBI" id="CHEBI:29035"/>
    </ligand>
</feature>
<keyword evidence="7 9" id="KW-0414">Isoprene biosynthesis</keyword>
<feature type="binding site" evidence="9">
    <location>
        <position position="123"/>
    </location>
    <ligand>
        <name>NADPH</name>
        <dbReference type="ChEBI" id="CHEBI:57783"/>
    </ligand>
</feature>
<feature type="binding site" evidence="9">
    <location>
        <position position="121"/>
    </location>
    <ligand>
        <name>NADPH</name>
        <dbReference type="ChEBI" id="CHEBI:57783"/>
    </ligand>
</feature>
<feature type="binding site" evidence="9">
    <location>
        <position position="39"/>
    </location>
    <ligand>
        <name>NADPH</name>
        <dbReference type="ChEBI" id="CHEBI:57783"/>
    </ligand>
</feature>
<dbReference type="Gene3D" id="3.40.50.720">
    <property type="entry name" value="NAD(P)-binding Rossmann-like Domain"/>
    <property type="match status" value="1"/>
</dbReference>
<dbReference type="GO" id="GO:0016853">
    <property type="term" value="F:isomerase activity"/>
    <property type="evidence" value="ECO:0007669"/>
    <property type="project" value="UniProtKB-KW"/>
</dbReference>
<keyword evidence="3 9" id="KW-0479">Metal-binding</keyword>
<feature type="binding site" evidence="9">
    <location>
        <position position="214"/>
    </location>
    <ligand>
        <name>1-deoxy-D-xylulose 5-phosphate</name>
        <dbReference type="ChEBI" id="CHEBI:57792"/>
    </ligand>
</feature>
<evidence type="ECO:0000256" key="3">
    <source>
        <dbReference type="ARBA" id="ARBA00022723"/>
    </source>
</evidence>
<feature type="binding site" evidence="9">
    <location>
        <position position="122"/>
    </location>
    <ligand>
        <name>1-deoxy-D-xylulose 5-phosphate</name>
        <dbReference type="ChEBI" id="CHEBI:57792"/>
    </ligand>
</feature>
<feature type="binding site" evidence="9">
    <location>
        <position position="196"/>
    </location>
    <ligand>
        <name>1-deoxy-D-xylulose 5-phosphate</name>
        <dbReference type="ChEBI" id="CHEBI:57792"/>
    </ligand>
</feature>
<evidence type="ECO:0000313" key="13">
    <source>
        <dbReference type="EMBL" id="CRI42455.1"/>
    </source>
</evidence>
<dbReference type="AlphaFoldDB" id="A0A0F7WQG9"/>
<dbReference type="InterPro" id="IPR013644">
    <property type="entry name" value="DXP_reductoisomerase_C"/>
</dbReference>
<feature type="binding site" evidence="9">
    <location>
        <position position="149"/>
    </location>
    <ligand>
        <name>Mn(2+)</name>
        <dbReference type="ChEBI" id="CHEBI:29035"/>
    </ligand>
</feature>
<dbReference type="Pfam" id="PF13288">
    <property type="entry name" value="DXPR_C"/>
    <property type="match status" value="1"/>
</dbReference>
<evidence type="ECO:0000256" key="9">
    <source>
        <dbReference type="HAMAP-Rule" id="MF_00183"/>
    </source>
</evidence>
<dbReference type="HAMAP" id="MF_00183">
    <property type="entry name" value="DXP_reductoisom"/>
    <property type="match status" value="1"/>
</dbReference>